<dbReference type="RefSeq" id="WP_062664890.1">
    <property type="nucleotide sequence ID" value="NZ_FIZX01000002.1"/>
</dbReference>
<comment type="similarity">
    <text evidence="2">Belongs to the FliN/MopA/SpaO family.</text>
</comment>
<dbReference type="PANTHER" id="PTHR43484:SF1">
    <property type="entry name" value="FLAGELLAR MOTOR SWITCH PROTEIN FLIN"/>
    <property type="match status" value="1"/>
</dbReference>
<dbReference type="InterPro" id="IPR001543">
    <property type="entry name" value="FliN-like_C"/>
</dbReference>
<keyword evidence="9" id="KW-0969">Cilium</keyword>
<evidence type="ECO:0000256" key="7">
    <source>
        <dbReference type="ARBA" id="ARBA00023136"/>
    </source>
</evidence>
<keyword evidence="9" id="KW-0966">Cell projection</keyword>
<name>A0A128F807_9GAMM</name>
<dbReference type="PRINTS" id="PR00956">
    <property type="entry name" value="FLGMOTORFLIN"/>
</dbReference>
<proteinExistence type="inferred from homology"/>
<reference evidence="10" key="1">
    <citation type="submission" date="2016-02" db="EMBL/GenBank/DDBJ databases">
        <authorList>
            <person name="Rodrigo-Torres Lidia"/>
            <person name="Arahal R.David."/>
        </authorList>
    </citation>
    <scope>NUCLEOTIDE SEQUENCE [LARGE SCALE GENOMIC DNA]</scope>
    <source>
        <strain evidence="10">CECT 9029</strain>
    </source>
</reference>
<comment type="subcellular location">
    <subcellularLocation>
        <location evidence="1">Cell membrane</location>
        <topology evidence="1">Peripheral membrane protein</topology>
        <orientation evidence="1">Cytoplasmic side</orientation>
    </subcellularLocation>
</comment>
<evidence type="ECO:0000256" key="4">
    <source>
        <dbReference type="ARBA" id="ARBA00022475"/>
    </source>
</evidence>
<sequence>MTTEVESKRLDTFSDIQVSLEVKIGNVTCTLGEIMKLSPGSVIRSNVKLSENVDLLMDGKPIAKGILVEDDGFFAVEISDVI</sequence>
<evidence type="ECO:0000256" key="2">
    <source>
        <dbReference type="ARBA" id="ARBA00009226"/>
    </source>
</evidence>
<dbReference type="InterPro" id="IPR036429">
    <property type="entry name" value="SpoA-like_sf"/>
</dbReference>
<evidence type="ECO:0000256" key="5">
    <source>
        <dbReference type="ARBA" id="ARBA00022500"/>
    </source>
</evidence>
<dbReference type="GO" id="GO:0005886">
    <property type="term" value="C:plasma membrane"/>
    <property type="evidence" value="ECO:0007669"/>
    <property type="project" value="UniProtKB-SubCell"/>
</dbReference>
<dbReference type="InterPro" id="IPR051469">
    <property type="entry name" value="FliN/MopA/SpaO"/>
</dbReference>
<dbReference type="Pfam" id="PF01052">
    <property type="entry name" value="FliMN_C"/>
    <property type="match status" value="1"/>
</dbReference>
<evidence type="ECO:0000313" key="10">
    <source>
        <dbReference type="Proteomes" id="UP000071641"/>
    </source>
</evidence>
<dbReference type="Proteomes" id="UP000071641">
    <property type="component" value="Unassembled WGS sequence"/>
</dbReference>
<dbReference type="GO" id="GO:0071973">
    <property type="term" value="P:bacterial-type flagellum-dependent cell motility"/>
    <property type="evidence" value="ECO:0007669"/>
    <property type="project" value="InterPro"/>
</dbReference>
<evidence type="ECO:0000256" key="3">
    <source>
        <dbReference type="ARBA" id="ARBA00021897"/>
    </source>
</evidence>
<keyword evidence="4" id="KW-1003">Cell membrane</keyword>
<dbReference type="OrthoDB" id="5956226at2"/>
<accession>A0A128F807</accession>
<protein>
    <recommendedName>
        <fullName evidence="3">Flagellar motor switch protein FliN</fullName>
    </recommendedName>
</protein>
<dbReference type="Gene3D" id="2.30.330.10">
    <property type="entry name" value="SpoA-like"/>
    <property type="match status" value="1"/>
</dbReference>
<evidence type="ECO:0000313" key="9">
    <source>
        <dbReference type="EMBL" id="CZF82635.1"/>
    </source>
</evidence>
<keyword evidence="5" id="KW-0145">Chemotaxis</keyword>
<organism evidence="9 10">
    <name type="scientific">Grimontia celer</name>
    <dbReference type="NCBI Taxonomy" id="1796497"/>
    <lineage>
        <taxon>Bacteria</taxon>
        <taxon>Pseudomonadati</taxon>
        <taxon>Pseudomonadota</taxon>
        <taxon>Gammaproteobacteria</taxon>
        <taxon>Vibrionales</taxon>
        <taxon>Vibrionaceae</taxon>
        <taxon>Grimontia</taxon>
    </lineage>
</organism>
<dbReference type="EMBL" id="FIZX01000002">
    <property type="protein sequence ID" value="CZF82635.1"/>
    <property type="molecule type" value="Genomic_DNA"/>
</dbReference>
<evidence type="ECO:0000259" key="8">
    <source>
        <dbReference type="Pfam" id="PF01052"/>
    </source>
</evidence>
<keyword evidence="9" id="KW-0282">Flagellum</keyword>
<keyword evidence="6" id="KW-0283">Flagellar rotation</keyword>
<dbReference type="STRING" id="1796497.GCE9029_03351"/>
<keyword evidence="10" id="KW-1185">Reference proteome</keyword>
<dbReference type="GO" id="GO:0003774">
    <property type="term" value="F:cytoskeletal motor activity"/>
    <property type="evidence" value="ECO:0007669"/>
    <property type="project" value="InterPro"/>
</dbReference>
<dbReference type="GO" id="GO:0006935">
    <property type="term" value="P:chemotaxis"/>
    <property type="evidence" value="ECO:0007669"/>
    <property type="project" value="UniProtKB-KW"/>
</dbReference>
<evidence type="ECO:0000256" key="6">
    <source>
        <dbReference type="ARBA" id="ARBA00022779"/>
    </source>
</evidence>
<dbReference type="AlphaFoldDB" id="A0A128F807"/>
<evidence type="ECO:0000256" key="1">
    <source>
        <dbReference type="ARBA" id="ARBA00004413"/>
    </source>
</evidence>
<dbReference type="PANTHER" id="PTHR43484">
    <property type="match status" value="1"/>
</dbReference>
<dbReference type="GO" id="GO:0009425">
    <property type="term" value="C:bacterial-type flagellum basal body"/>
    <property type="evidence" value="ECO:0007669"/>
    <property type="project" value="InterPro"/>
</dbReference>
<keyword evidence="7" id="KW-0472">Membrane</keyword>
<gene>
    <name evidence="9" type="ORF">GCE9029_03351</name>
</gene>
<feature type="domain" description="Flagellar motor switch protein FliN-like C-terminal" evidence="8">
    <location>
        <begin position="13"/>
        <end position="82"/>
    </location>
</feature>
<dbReference type="InterPro" id="IPR001172">
    <property type="entry name" value="FliN_T3SS_HrcQb"/>
</dbReference>
<dbReference type="SUPFAM" id="SSF101801">
    <property type="entry name" value="Surface presentation of antigens (SPOA)"/>
    <property type="match status" value="1"/>
</dbReference>